<sequence>MTKIRSLMLASAVLAMLAACSAPEPASPAAQAEAVDATSSTVRVRGTVQSVSDGSMTVQTYDGRTVAVPIAEATRFVWVVSSSLSTLKDGDFVGTATTGPKTALRALELVIFPESMRGTGEGHYPWDIPGVVASRGGGAVESSAMTNGTVESRSAPTAGTAPAQSAMTNGTVAGRDASTGGLVLNIAYEGGTADVAIPEGTPIVRFEPTERSSLAAGQKVYAVIPQGTTSAGFLAMGKDGVTPPM</sequence>
<dbReference type="BioCyc" id="BSUB633149:G1GM8-1086-MONOMER"/>
<keyword evidence="4" id="KW-1185">Reference proteome</keyword>
<name>D9QNW7_BRESC</name>
<feature type="region of interest" description="Disordered" evidence="1">
    <location>
        <begin position="139"/>
        <end position="172"/>
    </location>
</feature>
<dbReference type="EMBL" id="CP002102">
    <property type="protein sequence ID" value="ADL00400.1"/>
    <property type="molecule type" value="Genomic_DNA"/>
</dbReference>
<feature type="compositionally biased region" description="Polar residues" evidence="1">
    <location>
        <begin position="143"/>
        <end position="171"/>
    </location>
</feature>
<proteinExistence type="predicted"/>
<gene>
    <name evidence="3" type="ordered locus">Bresu_1088</name>
</gene>
<accession>D9QNW7</accession>
<reference evidence="4" key="1">
    <citation type="journal article" date="2011" name="J. Bacteriol.">
        <title>Genome sequences of eight morphologically diverse alphaproteobacteria.</title>
        <authorList>
            <consortium name="US DOE Joint Genome Institute"/>
            <person name="Brown P.J."/>
            <person name="Kysela D.T."/>
            <person name="Buechlein A."/>
            <person name="Hemmerich C."/>
            <person name="Brun Y.V."/>
        </authorList>
    </citation>
    <scope>NUCLEOTIDE SEQUENCE [LARGE SCALE GENOMIC DNA]</scope>
    <source>
        <strain evidence="4">ATCC 15264 / DSM 4735 / LMG 14903 / NBRC 16000 / CB 81</strain>
    </source>
</reference>
<evidence type="ECO:0000313" key="3">
    <source>
        <dbReference type="EMBL" id="ADL00400.1"/>
    </source>
</evidence>
<organism evidence="3 4">
    <name type="scientific">Brevundimonas subvibrioides (strain ATCC 15264 / DSM 4735 / LMG 14903 / NBRC 16000 / CB 81)</name>
    <name type="common">Caulobacter subvibrioides</name>
    <dbReference type="NCBI Taxonomy" id="633149"/>
    <lineage>
        <taxon>Bacteria</taxon>
        <taxon>Pseudomonadati</taxon>
        <taxon>Pseudomonadota</taxon>
        <taxon>Alphaproteobacteria</taxon>
        <taxon>Caulobacterales</taxon>
        <taxon>Caulobacteraceae</taxon>
        <taxon>Brevundimonas</taxon>
    </lineage>
</organism>
<keyword evidence="2" id="KW-0732">Signal</keyword>
<dbReference type="PROSITE" id="PS51257">
    <property type="entry name" value="PROKAR_LIPOPROTEIN"/>
    <property type="match status" value="1"/>
</dbReference>
<evidence type="ECO:0000256" key="2">
    <source>
        <dbReference type="SAM" id="SignalP"/>
    </source>
</evidence>
<protein>
    <recommendedName>
        <fullName evidence="5">Metal ABC transporter permease</fullName>
    </recommendedName>
</protein>
<dbReference type="AlphaFoldDB" id="D9QNW7"/>
<dbReference type="STRING" id="633149.Bresu_1088"/>
<dbReference type="eggNOG" id="ENOG5031WRS">
    <property type="taxonomic scope" value="Bacteria"/>
</dbReference>
<evidence type="ECO:0000313" key="4">
    <source>
        <dbReference type="Proteomes" id="UP000002696"/>
    </source>
</evidence>
<dbReference type="KEGG" id="bsb:Bresu_1088"/>
<dbReference type="HOGENOM" id="CLU_098219_0_0_5"/>
<feature type="chain" id="PRO_5003127147" description="Metal ABC transporter permease" evidence="2">
    <location>
        <begin position="22"/>
        <end position="245"/>
    </location>
</feature>
<feature type="signal peptide" evidence="2">
    <location>
        <begin position="1"/>
        <end position="21"/>
    </location>
</feature>
<dbReference type="Proteomes" id="UP000002696">
    <property type="component" value="Chromosome"/>
</dbReference>
<evidence type="ECO:0008006" key="5">
    <source>
        <dbReference type="Google" id="ProtNLM"/>
    </source>
</evidence>
<dbReference type="InParanoid" id="D9QNW7"/>
<evidence type="ECO:0000256" key="1">
    <source>
        <dbReference type="SAM" id="MobiDB-lite"/>
    </source>
</evidence>